<dbReference type="HOGENOM" id="CLU_577320_0_0_12"/>
<dbReference type="AlphaFoldDB" id="V5WEL2"/>
<accession>V5WEL2</accession>
<reference evidence="2 3" key="1">
    <citation type="journal article" date="2015" name="Stand. Genomic Sci.">
        <title>Complete genome sequence and description of Salinispira pacifica gen. nov., sp. nov., a novel spirochaete isolated form a hypersaline microbial mat.</title>
        <authorList>
            <person name="Ben Hania W."/>
            <person name="Joseph M."/>
            <person name="Schumann P."/>
            <person name="Bunk B."/>
            <person name="Fiebig A."/>
            <person name="Sproer C."/>
            <person name="Klenk H.P."/>
            <person name="Fardeau M.L."/>
            <person name="Spring S."/>
        </authorList>
    </citation>
    <scope>NUCLEOTIDE SEQUENCE [LARGE SCALE GENOMIC DNA]</scope>
    <source>
        <strain evidence="2 3">L21-RPul-D2</strain>
    </source>
</reference>
<dbReference type="RefSeq" id="WP_024267183.1">
    <property type="nucleotide sequence ID" value="NC_023035.1"/>
</dbReference>
<dbReference type="KEGG" id="slr:L21SP2_0830"/>
<dbReference type="Gene3D" id="3.90.930.1">
    <property type="match status" value="1"/>
</dbReference>
<keyword evidence="3" id="KW-1185">Reference proteome</keyword>
<proteinExistence type="predicted"/>
<dbReference type="STRING" id="1307761.L21SP2_0830"/>
<feature type="region of interest" description="Disordered" evidence="1">
    <location>
        <begin position="104"/>
        <end position="124"/>
    </location>
</feature>
<evidence type="ECO:0000256" key="1">
    <source>
        <dbReference type="SAM" id="MobiDB-lite"/>
    </source>
</evidence>
<dbReference type="Proteomes" id="UP000018680">
    <property type="component" value="Chromosome"/>
</dbReference>
<organism evidence="2 3">
    <name type="scientific">Salinispira pacifica</name>
    <dbReference type="NCBI Taxonomy" id="1307761"/>
    <lineage>
        <taxon>Bacteria</taxon>
        <taxon>Pseudomonadati</taxon>
        <taxon>Spirochaetota</taxon>
        <taxon>Spirochaetia</taxon>
        <taxon>Spirochaetales</taxon>
        <taxon>Spirochaetaceae</taxon>
        <taxon>Salinispira</taxon>
    </lineage>
</organism>
<name>V5WEL2_9SPIO</name>
<sequence length="473" mass="53575">MSEGNQVNGRQSRGSQLMGLRFPAALKWVCSMLIILTARPAVAPLQGQERPSEDDGEPPYVLPREYSHLPSGLSELEQVLGEIPRGYVESIFSAPRPWVTGQQLRSPRVRTEMPDIPSRAPEVGTPGNDGYLLLRREWELDRVPGSLRARSQQFFSTYRLMMLHLYSSAGGGGSAGEYLGTRVKLYGMERSRDTLPGSQEAAVTLPGAPLLSWPDSRGGTAAGRDVNQPNSPGFVLETLLLLELHYSSPGWLELFSENLYDSSFGFLSQTRWENGRIREFSLARDSGRGFREIIRDEHRDILSLRRYDDGGRLEFRDSLNSMVEVRYNSQGMRIEEESFPGGGSEIRRYQDNNLLLSSTRLYPDGREEQRIFSYSDAGDILSERYEGPLGMLETRYRYNGGDLSEVISTRDGSIIRRVEYEENGRTETRYVRGNAVLRVYFEGERRMYEEELVNGQVVRRREYGEASGDEGND</sequence>
<gene>
    <name evidence="2" type="ORF">L21SP2_0830</name>
</gene>
<dbReference type="EMBL" id="CP006939">
    <property type="protein sequence ID" value="AHC14252.1"/>
    <property type="molecule type" value="Genomic_DNA"/>
</dbReference>
<evidence type="ECO:0000313" key="2">
    <source>
        <dbReference type="EMBL" id="AHC14252.1"/>
    </source>
</evidence>
<evidence type="ECO:0000313" key="3">
    <source>
        <dbReference type="Proteomes" id="UP000018680"/>
    </source>
</evidence>
<protein>
    <submittedName>
        <fullName evidence="2">Uncharacterized protein</fullName>
    </submittedName>
</protein>